<dbReference type="Pfam" id="PF00656">
    <property type="entry name" value="Peptidase_C14"/>
    <property type="match status" value="1"/>
</dbReference>
<protein>
    <recommendedName>
        <fullName evidence="5">Caspase-8</fullName>
    </recommendedName>
</protein>
<dbReference type="GO" id="GO:0006508">
    <property type="term" value="P:proteolysis"/>
    <property type="evidence" value="ECO:0007669"/>
    <property type="project" value="InterPro"/>
</dbReference>
<feature type="domain" description="Ig-like" evidence="2">
    <location>
        <begin position="104"/>
        <end position="186"/>
    </location>
</feature>
<dbReference type="EMBL" id="CAXIEN010000017">
    <property type="protein sequence ID" value="CAL1265388.1"/>
    <property type="molecule type" value="Genomic_DNA"/>
</dbReference>
<dbReference type="PROSITE" id="PS50208">
    <property type="entry name" value="CASPASE_P20"/>
    <property type="match status" value="1"/>
</dbReference>
<reference evidence="3 4" key="1">
    <citation type="submission" date="2024-04" db="EMBL/GenBank/DDBJ databases">
        <authorList>
            <person name="Rising A."/>
            <person name="Reimegard J."/>
            <person name="Sonavane S."/>
            <person name="Akerstrom W."/>
            <person name="Nylinder S."/>
            <person name="Hedman E."/>
            <person name="Kallberg Y."/>
        </authorList>
    </citation>
    <scope>NUCLEOTIDE SEQUENCE [LARGE SCALE GENOMIC DNA]</scope>
</reference>
<dbReference type="PANTHER" id="PTHR22576:SF37">
    <property type="entry name" value="MUCOSA-ASSOCIATED LYMPHOID TISSUE LYMPHOMA TRANSLOCATION PROTEIN 1"/>
    <property type="match status" value="1"/>
</dbReference>
<evidence type="ECO:0000259" key="2">
    <source>
        <dbReference type="PROSITE" id="PS50835"/>
    </source>
</evidence>
<dbReference type="InterPro" id="IPR036179">
    <property type="entry name" value="Ig-like_dom_sf"/>
</dbReference>
<comment type="caution">
    <text evidence="3">The sequence shown here is derived from an EMBL/GenBank/DDBJ whole genome shotgun (WGS) entry which is preliminary data.</text>
</comment>
<feature type="domain" description="Ig-like" evidence="2">
    <location>
        <begin position="242"/>
        <end position="333"/>
    </location>
</feature>
<dbReference type="SUPFAM" id="SSF52129">
    <property type="entry name" value="Caspase-like"/>
    <property type="match status" value="1"/>
</dbReference>
<evidence type="ECO:0008006" key="5">
    <source>
        <dbReference type="Google" id="ProtNLM"/>
    </source>
</evidence>
<evidence type="ECO:0000259" key="1">
    <source>
        <dbReference type="PROSITE" id="PS50208"/>
    </source>
</evidence>
<dbReference type="SUPFAM" id="SSF48726">
    <property type="entry name" value="Immunoglobulin"/>
    <property type="match status" value="2"/>
</dbReference>
<dbReference type="SMART" id="SM00409">
    <property type="entry name" value="IG"/>
    <property type="match status" value="2"/>
</dbReference>
<evidence type="ECO:0000313" key="3">
    <source>
        <dbReference type="EMBL" id="CAL1265388.1"/>
    </source>
</evidence>
<feature type="domain" description="Caspase family p20" evidence="1">
    <location>
        <begin position="346"/>
        <end position="471"/>
    </location>
</feature>
<dbReference type="Gene3D" id="2.60.40.10">
    <property type="entry name" value="Immunoglobulins"/>
    <property type="match status" value="2"/>
</dbReference>
<dbReference type="PROSITE" id="PS50835">
    <property type="entry name" value="IG_LIKE"/>
    <property type="match status" value="2"/>
</dbReference>
<dbReference type="Gene3D" id="3.40.50.1460">
    <property type="match status" value="1"/>
</dbReference>
<dbReference type="InterPro" id="IPR003598">
    <property type="entry name" value="Ig_sub2"/>
</dbReference>
<dbReference type="GO" id="GO:0004197">
    <property type="term" value="F:cysteine-type endopeptidase activity"/>
    <property type="evidence" value="ECO:0007669"/>
    <property type="project" value="InterPro"/>
</dbReference>
<organism evidence="3 4">
    <name type="scientific">Larinioides sclopetarius</name>
    <dbReference type="NCBI Taxonomy" id="280406"/>
    <lineage>
        <taxon>Eukaryota</taxon>
        <taxon>Metazoa</taxon>
        <taxon>Ecdysozoa</taxon>
        <taxon>Arthropoda</taxon>
        <taxon>Chelicerata</taxon>
        <taxon>Arachnida</taxon>
        <taxon>Araneae</taxon>
        <taxon>Araneomorphae</taxon>
        <taxon>Entelegynae</taxon>
        <taxon>Araneoidea</taxon>
        <taxon>Araneidae</taxon>
        <taxon>Larinioides</taxon>
    </lineage>
</organism>
<proteinExistence type="predicted"/>
<dbReference type="InterPro" id="IPR052039">
    <property type="entry name" value="Caspase-related_regulators"/>
</dbReference>
<dbReference type="InterPro" id="IPR007110">
    <property type="entry name" value="Ig-like_dom"/>
</dbReference>
<gene>
    <name evidence="3" type="ORF">LARSCL_LOCUS2498</name>
</gene>
<dbReference type="InterPro" id="IPR001309">
    <property type="entry name" value="Pept_C14_p20"/>
</dbReference>
<dbReference type="Pfam" id="PF13927">
    <property type="entry name" value="Ig_3"/>
    <property type="match status" value="1"/>
</dbReference>
<evidence type="ECO:0000313" key="4">
    <source>
        <dbReference type="Proteomes" id="UP001497382"/>
    </source>
</evidence>
<dbReference type="InterPro" id="IPR003599">
    <property type="entry name" value="Ig_sub"/>
</dbReference>
<dbReference type="InterPro" id="IPR029030">
    <property type="entry name" value="Caspase-like_dom_sf"/>
</dbReference>
<dbReference type="PANTHER" id="PTHR22576">
    <property type="entry name" value="MUCOSA ASSOCIATED LYMPHOID TISSUE LYMPHOMA TRANSLOCATION PROTEIN 1/PARACASPASE"/>
    <property type="match status" value="1"/>
</dbReference>
<dbReference type="InterPro" id="IPR011600">
    <property type="entry name" value="Pept_C14_caspase"/>
</dbReference>
<sequence>MDYLSSEEDNPNILDMDFKKYQFIKFLLDDSSIREQFLGILPKEVFSSEKYHLMDIESCQVNMSPGKWLLRYLGNSGGRVSDLIYWFHKINLERALIYLKEEEPLLIIEQPEPDINVNEGERFSITCKASGYPHPEYQWLKNNQELLLEGEEQVLSFPCAKVEDSGIYVCKVFKRNADSSINVLLSDPATVEVLPCISSNLAGFSRQNSDQEQPNSIRTDLDSFQNKPKKFYEQNILSTNCPESEKIVIVKQPRSYGKVAQGSILWFKCIARASHPVNYQWYRNGRLLDEQTSTKLLVDELYPDQDTGNRKFQFFCKVYNEYDEVMSDFATVELSESDEKTKYVAEEKIAFLIANDKYEAYEEDLVTPAVDVVDLAKLLKSINFKVIVFRNLKLREMISAFQAFCRLLRTGSYAVVFFAGHGYECYGQTYLQPIDCSENLLPEESICTEYILQQMQETRPALIVLLIDACRKRPPELGNAQIEVYDASMGNNTVYGYATSFLNGAYESHERNSFFVKHLKKYITHDKSIQEIILQVQRDFDSEPLTRNIQHPVIESSLCAARKLCDELRNPLNVSTYQLPCWFYQERNPIEKQTQTIDEFKCYFIIEVKDHMDVYLNGVDINLYIYVKEDAKLDKLRKSGLLVFLDIPSLHVRKGVQFKNAALNLGERNLIIKEEVLELQRLQNAEIRAQLLLKIGQSSFIPIECSFTVEKIRSMDIFFR</sequence>
<keyword evidence="4" id="KW-1185">Reference proteome</keyword>
<dbReference type="SMART" id="SM00408">
    <property type="entry name" value="IGc2"/>
    <property type="match status" value="1"/>
</dbReference>
<dbReference type="InterPro" id="IPR013783">
    <property type="entry name" value="Ig-like_fold"/>
</dbReference>
<dbReference type="AlphaFoldDB" id="A0AAV1Z292"/>
<dbReference type="Proteomes" id="UP001497382">
    <property type="component" value="Unassembled WGS sequence"/>
</dbReference>
<name>A0AAV1Z292_9ARAC</name>
<accession>A0AAV1Z292</accession>